<evidence type="ECO:0000313" key="3">
    <source>
        <dbReference type="Proteomes" id="UP000198287"/>
    </source>
</evidence>
<gene>
    <name evidence="2" type="ORF">Fcan01_01136</name>
</gene>
<dbReference type="Pfam" id="PF26080">
    <property type="entry name" value="CUB_animal"/>
    <property type="match status" value="1"/>
</dbReference>
<dbReference type="OrthoDB" id="6337346at2759"/>
<dbReference type="PANTHER" id="PTHR33236">
    <property type="entry name" value="INTRAFLAGELLAR TRANSPORT PROTEIN 122 FAMILY PROTEIN-RELATED"/>
    <property type="match status" value="1"/>
</dbReference>
<dbReference type="Proteomes" id="UP000198287">
    <property type="component" value="Unassembled WGS sequence"/>
</dbReference>
<comment type="caution">
    <text evidence="2">The sequence shown here is derived from an EMBL/GenBank/DDBJ whole genome shotgun (WGS) entry which is preliminary data.</text>
</comment>
<keyword evidence="3" id="KW-1185">Reference proteome</keyword>
<evidence type="ECO:0000259" key="1">
    <source>
        <dbReference type="Pfam" id="PF26080"/>
    </source>
</evidence>
<dbReference type="InterPro" id="IPR058698">
    <property type="entry name" value="CUB_metazoa"/>
</dbReference>
<dbReference type="PANTHER" id="PTHR33236:SF12">
    <property type="entry name" value="CUB DOMAIN-CONTAINING PROTEIN-RELATED"/>
    <property type="match status" value="1"/>
</dbReference>
<dbReference type="EMBL" id="LNIX01000001">
    <property type="protein sequence ID" value="OXA65176.1"/>
    <property type="molecule type" value="Genomic_DNA"/>
</dbReference>
<evidence type="ECO:0000313" key="2">
    <source>
        <dbReference type="EMBL" id="OXA65176.1"/>
    </source>
</evidence>
<protein>
    <recommendedName>
        <fullName evidence="1">CUB domain-containing protein</fullName>
    </recommendedName>
</protein>
<feature type="domain" description="CUB" evidence="1">
    <location>
        <begin position="437"/>
        <end position="634"/>
    </location>
</feature>
<sequence length="638" mass="70483">MSRSGRDVFILRTMTFFQTAKDVPQTRNSCHSVDIALFVALRGNCDQIVIQDGATFWHYFNTSRASFKTATSPEEIGLHGLAGSQIWFIKSYQPTDSNIDFSASFDLPRWICKGTQVQINIRYFSSLASVTVWPVVDKNATHGGSSYGSLTDFNGGWVSFVADIDIDRSEQLVIDGVIMPMGHFMLDEIIFLYTGGNCFDDGRTTGHPTTPRTTYYWDQYSTTDMPTTSDDCHEVLPEPCGINLNPGGNAVRNGVCLPGGQCELREGEKDGDCVDGFGECCKFTASCTSTQHNVTIYEEVVTLNTHQPLDTDCIYEIRRKSDKYCGVKLDFVAYNSQHADDNGICSRDSITIRGTSTVPDGFVTCGDLTGQHMYLNFNKAGSIEILPSFTTMGGGSYQIVASQYGCVSPLRRNYRTMNYSTQTTSFFTIFSSSAPDNSCLQYFNSTRGVVKSFGYPVRQQSSQQYTVCVGGSNSRSITWRPCSAANAEMKDPPFKIASNPNGPASPDWICRPDRDWVQVNGANQMCKPSDIPGNGIKSSFTPFLLNVNFNDVEKAELPCTEDIMRMPETACVPDFTAPPAGIVPPCVVSMYDECFWNATATPSPGRCECDPKPATIAGLEWDIYNWGFCLEYTQSSRK</sequence>
<organism evidence="2 3">
    <name type="scientific">Folsomia candida</name>
    <name type="common">Springtail</name>
    <dbReference type="NCBI Taxonomy" id="158441"/>
    <lineage>
        <taxon>Eukaryota</taxon>
        <taxon>Metazoa</taxon>
        <taxon>Ecdysozoa</taxon>
        <taxon>Arthropoda</taxon>
        <taxon>Hexapoda</taxon>
        <taxon>Collembola</taxon>
        <taxon>Entomobryomorpha</taxon>
        <taxon>Isotomoidea</taxon>
        <taxon>Isotomidae</taxon>
        <taxon>Proisotominae</taxon>
        <taxon>Folsomia</taxon>
    </lineage>
</organism>
<proteinExistence type="predicted"/>
<reference evidence="2 3" key="1">
    <citation type="submission" date="2015-12" db="EMBL/GenBank/DDBJ databases">
        <title>The genome of Folsomia candida.</title>
        <authorList>
            <person name="Faddeeva A."/>
            <person name="Derks M.F."/>
            <person name="Anvar Y."/>
            <person name="Smit S."/>
            <person name="Van Straalen N."/>
            <person name="Roelofs D."/>
        </authorList>
    </citation>
    <scope>NUCLEOTIDE SEQUENCE [LARGE SCALE GENOMIC DNA]</scope>
    <source>
        <strain evidence="2 3">VU population</strain>
        <tissue evidence="2">Whole body</tissue>
    </source>
</reference>
<accession>A0A226F8K0</accession>
<name>A0A226F8K0_FOLCA</name>
<dbReference type="AlphaFoldDB" id="A0A226F8K0"/>